<dbReference type="EMBL" id="CAJVPL010000826">
    <property type="protein sequence ID" value="CAG8532264.1"/>
    <property type="molecule type" value="Genomic_DNA"/>
</dbReference>
<dbReference type="SUPFAM" id="SSF54928">
    <property type="entry name" value="RNA-binding domain, RBD"/>
    <property type="match status" value="1"/>
</dbReference>
<name>A0A9N9AKM1_9GLOM</name>
<evidence type="ECO:0000256" key="3">
    <source>
        <dbReference type="ARBA" id="ARBA00023242"/>
    </source>
</evidence>
<evidence type="ECO:0000313" key="7">
    <source>
        <dbReference type="EMBL" id="CAG8532264.1"/>
    </source>
</evidence>
<dbReference type="GO" id="GO:0003723">
    <property type="term" value="F:RNA binding"/>
    <property type="evidence" value="ECO:0007669"/>
    <property type="project" value="UniProtKB-UniRule"/>
</dbReference>
<reference evidence="7" key="1">
    <citation type="submission" date="2021-06" db="EMBL/GenBank/DDBJ databases">
        <authorList>
            <person name="Kallberg Y."/>
            <person name="Tangrot J."/>
            <person name="Rosling A."/>
        </authorList>
    </citation>
    <scope>NUCLEOTIDE SEQUENCE</scope>
    <source>
        <strain evidence="7">MT106</strain>
    </source>
</reference>
<feature type="region of interest" description="Disordered" evidence="5">
    <location>
        <begin position="615"/>
        <end position="634"/>
    </location>
</feature>
<organism evidence="7 8">
    <name type="scientific">Ambispora gerdemannii</name>
    <dbReference type="NCBI Taxonomy" id="144530"/>
    <lineage>
        <taxon>Eukaryota</taxon>
        <taxon>Fungi</taxon>
        <taxon>Fungi incertae sedis</taxon>
        <taxon>Mucoromycota</taxon>
        <taxon>Glomeromycotina</taxon>
        <taxon>Glomeromycetes</taxon>
        <taxon>Archaeosporales</taxon>
        <taxon>Ambisporaceae</taxon>
        <taxon>Ambispora</taxon>
    </lineage>
</organism>
<evidence type="ECO:0000256" key="1">
    <source>
        <dbReference type="ARBA" id="ARBA00004604"/>
    </source>
</evidence>
<dbReference type="Pfam" id="PF00076">
    <property type="entry name" value="RRM_1"/>
    <property type="match status" value="1"/>
</dbReference>
<evidence type="ECO:0000256" key="2">
    <source>
        <dbReference type="ARBA" id="ARBA00022884"/>
    </source>
</evidence>
<protein>
    <submittedName>
        <fullName evidence="7">3090_t:CDS:1</fullName>
    </submittedName>
</protein>
<dbReference type="Proteomes" id="UP000789831">
    <property type="component" value="Unassembled WGS sequence"/>
</dbReference>
<dbReference type="PROSITE" id="PS50102">
    <property type="entry name" value="RRM"/>
    <property type="match status" value="1"/>
</dbReference>
<proteinExistence type="predicted"/>
<dbReference type="CDD" id="cd12226">
    <property type="entry name" value="RRM_NOL8"/>
    <property type="match status" value="1"/>
</dbReference>
<dbReference type="Gene3D" id="3.30.70.330">
    <property type="match status" value="1"/>
</dbReference>
<feature type="compositionally biased region" description="Polar residues" evidence="5">
    <location>
        <begin position="374"/>
        <end position="383"/>
    </location>
</feature>
<comment type="caution">
    <text evidence="7">The sequence shown here is derived from an EMBL/GenBank/DDBJ whole genome shotgun (WGS) entry which is preliminary data.</text>
</comment>
<feature type="compositionally biased region" description="Acidic residues" evidence="5">
    <location>
        <begin position="332"/>
        <end position="341"/>
    </location>
</feature>
<evidence type="ECO:0000313" key="8">
    <source>
        <dbReference type="Proteomes" id="UP000789831"/>
    </source>
</evidence>
<feature type="region of interest" description="Disordered" evidence="5">
    <location>
        <begin position="367"/>
        <end position="388"/>
    </location>
</feature>
<feature type="compositionally biased region" description="Basic and acidic residues" evidence="5">
    <location>
        <begin position="103"/>
        <end position="113"/>
    </location>
</feature>
<feature type="domain" description="RRM" evidence="6">
    <location>
        <begin position="5"/>
        <end position="94"/>
    </location>
</feature>
<feature type="region of interest" description="Disordered" evidence="5">
    <location>
        <begin position="300"/>
        <end position="342"/>
    </location>
</feature>
<dbReference type="InterPro" id="IPR000504">
    <property type="entry name" value="RRM_dom"/>
</dbReference>
<keyword evidence="3" id="KW-0539">Nucleus</keyword>
<evidence type="ECO:0000256" key="4">
    <source>
        <dbReference type="PROSITE-ProRule" id="PRU00176"/>
    </source>
</evidence>
<gene>
    <name evidence="7" type="ORF">AGERDE_LOCUS5769</name>
</gene>
<dbReference type="InterPro" id="IPR034138">
    <property type="entry name" value="NOP8_RRM"/>
</dbReference>
<evidence type="ECO:0000259" key="6">
    <source>
        <dbReference type="PROSITE" id="PS50102"/>
    </source>
</evidence>
<dbReference type="AlphaFoldDB" id="A0A9N9AKM1"/>
<keyword evidence="8" id="KW-1185">Reference proteome</keyword>
<dbReference type="InterPro" id="IPR035979">
    <property type="entry name" value="RBD_domain_sf"/>
</dbReference>
<dbReference type="PANTHER" id="PTHR48029:SF1">
    <property type="entry name" value="NUCLEOLAR PROTEIN 8"/>
    <property type="match status" value="1"/>
</dbReference>
<feature type="region of interest" description="Disordered" evidence="5">
    <location>
        <begin position="103"/>
        <end position="130"/>
    </location>
</feature>
<dbReference type="SMART" id="SM00360">
    <property type="entry name" value="RRM"/>
    <property type="match status" value="1"/>
</dbReference>
<accession>A0A9N9AKM1</accession>
<comment type="subcellular location">
    <subcellularLocation>
        <location evidence="1">Nucleus</location>
        <location evidence="1">Nucleolus</location>
    </subcellularLocation>
</comment>
<dbReference type="OrthoDB" id="21643at2759"/>
<evidence type="ECO:0000256" key="5">
    <source>
        <dbReference type="SAM" id="MobiDB-lite"/>
    </source>
</evidence>
<dbReference type="PANTHER" id="PTHR48029">
    <property type="entry name" value="NUCLEOLAR PROTEIN 8"/>
    <property type="match status" value="1"/>
</dbReference>
<dbReference type="GO" id="GO:0005730">
    <property type="term" value="C:nucleolus"/>
    <property type="evidence" value="ECO:0007669"/>
    <property type="project" value="UniProtKB-SubCell"/>
</dbReference>
<keyword evidence="2 4" id="KW-0694">RNA-binding</keyword>
<dbReference type="InterPro" id="IPR012677">
    <property type="entry name" value="Nucleotide-bd_a/b_plait_sf"/>
</dbReference>
<sequence length="634" mass="74049">MLSLKRAYIGGLSKDINEKDLSERFRTFGEITEVEIIRQATGSKNFLVTSRTCESRGFAYVTLKITENSWKKCVNIFNGAKWNGITLKIQEAKPDYKQRLKQEWETQKKDNEQSSHPPSTKKRKRPKKGEVVVELSKDMRLVTDSNIDEQKKWKRINNNGRVATVMRMRKPDGSKVTIDPSKYQKNHRKIFNNINEVKPKPLYELIMYYDNEKEVREEENQSEQKYCDDVYREKKKLFDIPAVLNSSVKFTIFLKLTTFDRQKEHSNKIRLEALKKRGLEEREKKAKIVAALRRDSEEKKKGHIVFSGSDSEENEQKESPSKKMNLFSLDNESNEDDDSDDNSYQIEINQIFEGSSGRKLLNLQKRFHGDTQKPETTQSSSNDRYNKKEDDITSMLIEEKSKNMNILHTMFDNMEIEKSQFKTNRLNHETLWKEMIHFDPDAPEEEIKKTKRVEDDNADIEFTRPSSILPPPPQVSKEVKIEINADFKGIFAPSASSNVVSSFSLFGNNNEKNEGNKNPDREIDVVESIDDNSKCLFSSQDIRQTSASHPSSRPANNSFTATTSGPLFFFHFGDEALEKRSHFRELNTFMRTVPIEEIIKNWENTRQNLTQEFKRKHKSVSRKRRKMQRKMNQN</sequence>